<proteinExistence type="predicted"/>
<evidence type="ECO:0008006" key="3">
    <source>
        <dbReference type="Google" id="ProtNLM"/>
    </source>
</evidence>
<dbReference type="OMA" id="PSEYEFA"/>
<dbReference type="Proteomes" id="UP000016933">
    <property type="component" value="Unassembled WGS sequence"/>
</dbReference>
<organism evidence="1 2">
    <name type="scientific">Dothistroma septosporum (strain NZE10 / CBS 128990)</name>
    <name type="common">Red band needle blight fungus</name>
    <name type="synonym">Mycosphaerella pini</name>
    <dbReference type="NCBI Taxonomy" id="675120"/>
    <lineage>
        <taxon>Eukaryota</taxon>
        <taxon>Fungi</taxon>
        <taxon>Dikarya</taxon>
        <taxon>Ascomycota</taxon>
        <taxon>Pezizomycotina</taxon>
        <taxon>Dothideomycetes</taxon>
        <taxon>Dothideomycetidae</taxon>
        <taxon>Mycosphaerellales</taxon>
        <taxon>Mycosphaerellaceae</taxon>
        <taxon>Dothistroma</taxon>
    </lineage>
</organism>
<reference evidence="1 2" key="2">
    <citation type="journal article" date="2012" name="PLoS Pathog.">
        <title>Diverse lifestyles and strategies of plant pathogenesis encoded in the genomes of eighteen Dothideomycetes fungi.</title>
        <authorList>
            <person name="Ohm R.A."/>
            <person name="Feau N."/>
            <person name="Henrissat B."/>
            <person name="Schoch C.L."/>
            <person name="Horwitz B.A."/>
            <person name="Barry K.W."/>
            <person name="Condon B.J."/>
            <person name="Copeland A.C."/>
            <person name="Dhillon B."/>
            <person name="Glaser F."/>
            <person name="Hesse C.N."/>
            <person name="Kosti I."/>
            <person name="LaButti K."/>
            <person name="Lindquist E.A."/>
            <person name="Lucas S."/>
            <person name="Salamov A.A."/>
            <person name="Bradshaw R.E."/>
            <person name="Ciuffetti L."/>
            <person name="Hamelin R.C."/>
            <person name="Kema G.H.J."/>
            <person name="Lawrence C."/>
            <person name="Scott J.A."/>
            <person name="Spatafora J.W."/>
            <person name="Turgeon B.G."/>
            <person name="de Wit P.J.G.M."/>
            <person name="Zhong S."/>
            <person name="Goodwin S.B."/>
            <person name="Grigoriev I.V."/>
        </authorList>
    </citation>
    <scope>NUCLEOTIDE SEQUENCE [LARGE SCALE GENOMIC DNA]</scope>
    <source>
        <strain evidence="2">NZE10 / CBS 128990</strain>
    </source>
</reference>
<evidence type="ECO:0000313" key="2">
    <source>
        <dbReference type="Proteomes" id="UP000016933"/>
    </source>
</evidence>
<name>N1PT17_DOTSN</name>
<dbReference type="AlphaFoldDB" id="N1PT17"/>
<reference evidence="2" key="1">
    <citation type="journal article" date="2012" name="PLoS Genet.">
        <title>The genomes of the fungal plant pathogens Cladosporium fulvum and Dothistroma septosporum reveal adaptation to different hosts and lifestyles but also signatures of common ancestry.</title>
        <authorList>
            <person name="de Wit P.J.G.M."/>
            <person name="van der Burgt A."/>
            <person name="Oekmen B."/>
            <person name="Stergiopoulos I."/>
            <person name="Abd-Elsalam K.A."/>
            <person name="Aerts A.L."/>
            <person name="Bahkali A.H."/>
            <person name="Beenen H.G."/>
            <person name="Chettri P."/>
            <person name="Cox M.P."/>
            <person name="Datema E."/>
            <person name="de Vries R.P."/>
            <person name="Dhillon B."/>
            <person name="Ganley A.R."/>
            <person name="Griffiths S.A."/>
            <person name="Guo Y."/>
            <person name="Hamelin R.C."/>
            <person name="Henrissat B."/>
            <person name="Kabir M.S."/>
            <person name="Jashni M.K."/>
            <person name="Kema G."/>
            <person name="Klaubauf S."/>
            <person name="Lapidus A."/>
            <person name="Levasseur A."/>
            <person name="Lindquist E."/>
            <person name="Mehrabi R."/>
            <person name="Ohm R.A."/>
            <person name="Owen T.J."/>
            <person name="Salamov A."/>
            <person name="Schwelm A."/>
            <person name="Schijlen E."/>
            <person name="Sun H."/>
            <person name="van den Burg H.A."/>
            <person name="van Ham R.C.H.J."/>
            <person name="Zhang S."/>
            <person name="Goodwin S.B."/>
            <person name="Grigoriev I.V."/>
            <person name="Collemare J."/>
            <person name="Bradshaw R.E."/>
        </authorList>
    </citation>
    <scope>NUCLEOTIDE SEQUENCE [LARGE SCALE GENOMIC DNA]</scope>
    <source>
        <strain evidence="2">NZE10 / CBS 128990</strain>
    </source>
</reference>
<accession>N1PT17</accession>
<dbReference type="EMBL" id="KB446537">
    <property type="protein sequence ID" value="EME46083.1"/>
    <property type="molecule type" value="Genomic_DNA"/>
</dbReference>
<protein>
    <recommendedName>
        <fullName evidence="3">GPI anchored cell wall protein</fullName>
    </recommendedName>
</protein>
<keyword evidence="2" id="KW-1185">Reference proteome</keyword>
<dbReference type="STRING" id="675120.N1PT17"/>
<dbReference type="HOGENOM" id="CLU_1152208_0_0_1"/>
<dbReference type="eggNOG" id="ENOG502RMEY">
    <property type="taxonomic scope" value="Eukaryota"/>
</dbReference>
<gene>
    <name evidence="1" type="ORF">DOTSEDRAFT_148002</name>
</gene>
<evidence type="ECO:0000313" key="1">
    <source>
        <dbReference type="EMBL" id="EME46083.1"/>
    </source>
</evidence>
<sequence>MLFLQMVSRSYKSIGDHTAQEQTTPAGLKPLTTSSQPTTVKMLAQTLSVAVLVMSVSAQSTLTESATSSLGSRTTARATTTADGEVQTTITGLIGSLTSGFAASVVNANACDTTLAMQCTGDSYACSIASDVEIMVTQNPSEYEFAYTTSTLGGQVTLSESCALKGPSGSASQLICHASYRVSAGGQQTGSSTVQTLTNSDDFNYGQIPITAGAEKLPSAGSSCTVTNQEAAATAVTGVSDVYKILVPVAAGLVGAMI</sequence>